<organism evidence="1 2">
    <name type="scientific">Lindgomyces ingoldianus</name>
    <dbReference type="NCBI Taxonomy" id="673940"/>
    <lineage>
        <taxon>Eukaryota</taxon>
        <taxon>Fungi</taxon>
        <taxon>Dikarya</taxon>
        <taxon>Ascomycota</taxon>
        <taxon>Pezizomycotina</taxon>
        <taxon>Dothideomycetes</taxon>
        <taxon>Pleosporomycetidae</taxon>
        <taxon>Pleosporales</taxon>
        <taxon>Lindgomycetaceae</taxon>
        <taxon>Lindgomyces</taxon>
    </lineage>
</organism>
<dbReference type="EMBL" id="MU003537">
    <property type="protein sequence ID" value="KAF2464406.1"/>
    <property type="molecule type" value="Genomic_DNA"/>
</dbReference>
<proteinExistence type="predicted"/>
<gene>
    <name evidence="1" type="ORF">BDR25DRAFT_361682</name>
</gene>
<accession>A0ACB6QE36</accession>
<keyword evidence="2" id="KW-1185">Reference proteome</keyword>
<name>A0ACB6QE36_9PLEO</name>
<evidence type="ECO:0000313" key="2">
    <source>
        <dbReference type="Proteomes" id="UP000799755"/>
    </source>
</evidence>
<reference evidence="1" key="1">
    <citation type="journal article" date="2020" name="Stud. Mycol.">
        <title>101 Dothideomycetes genomes: a test case for predicting lifestyles and emergence of pathogens.</title>
        <authorList>
            <person name="Haridas S."/>
            <person name="Albert R."/>
            <person name="Binder M."/>
            <person name="Bloem J."/>
            <person name="Labutti K."/>
            <person name="Salamov A."/>
            <person name="Andreopoulos B."/>
            <person name="Baker S."/>
            <person name="Barry K."/>
            <person name="Bills G."/>
            <person name="Bluhm B."/>
            <person name="Cannon C."/>
            <person name="Castanera R."/>
            <person name="Culley D."/>
            <person name="Daum C."/>
            <person name="Ezra D."/>
            <person name="Gonzalez J."/>
            <person name="Henrissat B."/>
            <person name="Kuo A."/>
            <person name="Liang C."/>
            <person name="Lipzen A."/>
            <person name="Lutzoni F."/>
            <person name="Magnuson J."/>
            <person name="Mondo S."/>
            <person name="Nolan M."/>
            <person name="Ohm R."/>
            <person name="Pangilinan J."/>
            <person name="Park H.-J."/>
            <person name="Ramirez L."/>
            <person name="Alfaro M."/>
            <person name="Sun H."/>
            <person name="Tritt A."/>
            <person name="Yoshinaga Y."/>
            <person name="Zwiers L.-H."/>
            <person name="Turgeon B."/>
            <person name="Goodwin S."/>
            <person name="Spatafora J."/>
            <person name="Crous P."/>
            <person name="Grigoriev I."/>
        </authorList>
    </citation>
    <scope>NUCLEOTIDE SEQUENCE</scope>
    <source>
        <strain evidence="1">ATCC 200398</strain>
    </source>
</reference>
<protein>
    <submittedName>
        <fullName evidence="1">Uncharacterized protein</fullName>
    </submittedName>
</protein>
<evidence type="ECO:0000313" key="1">
    <source>
        <dbReference type="EMBL" id="KAF2464406.1"/>
    </source>
</evidence>
<dbReference type="Proteomes" id="UP000799755">
    <property type="component" value="Unassembled WGS sequence"/>
</dbReference>
<sequence length="1153" mass="128514">MDNVVSRWDGGWGDVVGESHGEVVRPLRYFENSNRLATGGGSTHVDAGHSHSHTTPHGPAPHILANNHVLMHDCLHCTWFHRTITMDNEEPLVRAVLIPLSASAIVTVREHHRRNAISSQLASPLPQTLHTHDVSSISLYQDRHTHRFVIGSDPSSHVRLQELGKDQDYINLHHAIIYPDPDNHHVEVHNVSGSTSFRAWSVESRDIMHTILPGDHFRLACGNWRLQISKALAFEVRLPSSMEQFNALVEPSLHDPAPSPRRSLRLRQITKLSTENTSCASRASTSRADKKLTAKGKASSRGRAQGYHHPRPESEVNTKTPELTPRKAAGKSAAPRHITLPSPPELTWNPPSRPKAPVLHETVGETVRTIVHRGKRDGIVTAVKTARRPSAESTAREWRNECDILSKLQHPHVVSLVYYDARDLRLELEYVGPDLAKGVDEAGMSTLSQEVQYRVWHDISSALQYIHGEGISHCDIKPQNILLGDNGKKAILCDFGQATRTGVVHSGGTPRFIAPEYVTGGIRGHPGDIWAFGITMLFVLALISLPEEMGWAIYRLAEDERVREEMSSWIRHIKAIEIPPRYALVTRMLEERRRKRITATDLVQEPWEDDRTGISYTANYSERLGAATTLIGPCCILEDLVGSKWKPSSCTWLIHGHRHRSLDSKDRRMAKSLPLSKLTPRLFGTAALDPGYGNVLKTLISIGRSGIVQTPIPPHDIIAMRPPLVYSNSLPTNFIPSSGKPTFHSRSEEGRNGTMYNNASLARLSQLPQLLIPLSAETQLLGRRAAKVSTTAHTHPTSPPIACVVGLAWLKFSSTVLQLNWSLGSVGSGSGRILSGGRATAVPPAVEESAKRLRSGRMQDSEPPSLVVSLKTKVHLQPRTHIPPNNPPVLFTDRYGPNLSEDELGMPHHDTMTPRTAPQKVYYGSCPPTAAVPPTNSVPNVDSRDASVLDRTAVQARLSHSSIWRLRVYFSPLVVGVRDSDTVKEGPSPVSSRNGVAAKILRDECGFVNLLVYISIVPQEFLIGYHRLIPYYWCFFWIIVESTLFHEASKTLQTKRRKRNIRPIEPGSRRQGGPITNDFQETFFFFSKDVQYHLRQMISFSIVITELSNLLHLLAFFYFHDLILGAPMLYFRNNLCAPKKLHSSTHSIQLSTM</sequence>
<comment type="caution">
    <text evidence="1">The sequence shown here is derived from an EMBL/GenBank/DDBJ whole genome shotgun (WGS) entry which is preliminary data.</text>
</comment>